<keyword evidence="5" id="KW-1133">Transmembrane helix</keyword>
<evidence type="ECO:0000256" key="3">
    <source>
        <dbReference type="PROSITE-ProRule" id="PRU00023"/>
    </source>
</evidence>
<feature type="repeat" description="ANK" evidence="3">
    <location>
        <begin position="121"/>
        <end position="144"/>
    </location>
</feature>
<evidence type="ECO:0000313" key="7">
    <source>
        <dbReference type="EMBL" id="CAE7459181.1"/>
    </source>
</evidence>
<proteinExistence type="predicted"/>
<feature type="transmembrane region" description="Helical" evidence="5">
    <location>
        <begin position="339"/>
        <end position="357"/>
    </location>
</feature>
<keyword evidence="1" id="KW-0677">Repeat</keyword>
<dbReference type="SMART" id="SM00248">
    <property type="entry name" value="ANK"/>
    <property type="match status" value="4"/>
</dbReference>
<dbReference type="InterPro" id="IPR002110">
    <property type="entry name" value="Ankyrin_rpt"/>
</dbReference>
<dbReference type="PANTHER" id="PTHR24201">
    <property type="entry name" value="ANK_REP_REGION DOMAIN-CONTAINING PROTEIN"/>
    <property type="match status" value="1"/>
</dbReference>
<dbReference type="PROSITE" id="PS50297">
    <property type="entry name" value="ANK_REP_REGION"/>
    <property type="match status" value="2"/>
</dbReference>
<feature type="chain" id="PRO_5032769881" evidence="6">
    <location>
        <begin position="19"/>
        <end position="754"/>
    </location>
</feature>
<keyword evidence="5" id="KW-0472">Membrane</keyword>
<evidence type="ECO:0000256" key="5">
    <source>
        <dbReference type="SAM" id="Phobius"/>
    </source>
</evidence>
<dbReference type="OrthoDB" id="448482at2759"/>
<evidence type="ECO:0000313" key="8">
    <source>
        <dbReference type="Proteomes" id="UP000604046"/>
    </source>
</evidence>
<accession>A0A812S0F0</accession>
<feature type="region of interest" description="Disordered" evidence="4">
    <location>
        <begin position="697"/>
        <end position="754"/>
    </location>
</feature>
<dbReference type="PROSITE" id="PS50088">
    <property type="entry name" value="ANK_REPEAT"/>
    <property type="match status" value="2"/>
</dbReference>
<dbReference type="InterPro" id="IPR050776">
    <property type="entry name" value="Ank_Repeat/CDKN_Inhibitor"/>
</dbReference>
<keyword evidence="6" id="KW-0732">Signal</keyword>
<dbReference type="EMBL" id="CAJNDS010002395">
    <property type="protein sequence ID" value="CAE7459181.1"/>
    <property type="molecule type" value="Genomic_DNA"/>
</dbReference>
<gene>
    <name evidence="7" type="primary">Rai14</name>
    <name evidence="7" type="ORF">SNAT2548_LOCUS25456</name>
</gene>
<dbReference type="Gene3D" id="1.25.40.20">
    <property type="entry name" value="Ankyrin repeat-containing domain"/>
    <property type="match status" value="1"/>
</dbReference>
<organism evidence="7 8">
    <name type="scientific">Symbiodinium natans</name>
    <dbReference type="NCBI Taxonomy" id="878477"/>
    <lineage>
        <taxon>Eukaryota</taxon>
        <taxon>Sar</taxon>
        <taxon>Alveolata</taxon>
        <taxon>Dinophyceae</taxon>
        <taxon>Suessiales</taxon>
        <taxon>Symbiodiniaceae</taxon>
        <taxon>Symbiodinium</taxon>
    </lineage>
</organism>
<keyword evidence="2 3" id="KW-0040">ANK repeat</keyword>
<feature type="repeat" description="ANK" evidence="3">
    <location>
        <begin position="54"/>
        <end position="75"/>
    </location>
</feature>
<dbReference type="Proteomes" id="UP000604046">
    <property type="component" value="Unassembled WGS sequence"/>
</dbReference>
<dbReference type="AlphaFoldDB" id="A0A812S0F0"/>
<keyword evidence="5" id="KW-0812">Transmembrane</keyword>
<evidence type="ECO:0000256" key="6">
    <source>
        <dbReference type="SAM" id="SignalP"/>
    </source>
</evidence>
<name>A0A812S0F0_9DINO</name>
<feature type="compositionally biased region" description="Polar residues" evidence="4">
    <location>
        <begin position="699"/>
        <end position="715"/>
    </location>
</feature>
<dbReference type="Pfam" id="PF12796">
    <property type="entry name" value="Ank_2"/>
    <property type="match status" value="2"/>
</dbReference>
<evidence type="ECO:0000256" key="1">
    <source>
        <dbReference type="ARBA" id="ARBA00022737"/>
    </source>
</evidence>
<protein>
    <submittedName>
        <fullName evidence="7">Rai14 protein</fullName>
    </submittedName>
</protein>
<evidence type="ECO:0000256" key="2">
    <source>
        <dbReference type="ARBA" id="ARBA00023043"/>
    </source>
</evidence>
<keyword evidence="8" id="KW-1185">Reference proteome</keyword>
<dbReference type="SUPFAM" id="SSF48403">
    <property type="entry name" value="Ankyrin repeat"/>
    <property type="match status" value="1"/>
</dbReference>
<reference evidence="7" key="1">
    <citation type="submission" date="2021-02" db="EMBL/GenBank/DDBJ databases">
        <authorList>
            <person name="Dougan E. K."/>
            <person name="Rhodes N."/>
            <person name="Thang M."/>
            <person name="Chan C."/>
        </authorList>
    </citation>
    <scope>NUCLEOTIDE SEQUENCE</scope>
</reference>
<sequence length="754" mass="83895">MFRLVCALCALCVSCGWAATSEDLWSAVAQGDTQEVSKVLDSDLLDISTIRGDSGETVLHEAALANHTDILQLLIGAWPAGIHATTPARETPLNWAARSGHAEPLKVLLDHWPEGLYDNSSGKTLLHEAAVHGHLEVMELLLERWPEGLGATDSSGNTPLSVAVDYEHWEMAGFLLLQWPEADSDQSLDCRFVVSMGCNNSGTSSPDWQNAARSLRCSQPGRFSLPELQLWLQCGGDVGAQPQGTPLVELLEDEAAKAFLEELLPKDSINVLEDWRTWLVPAAAVIAAAIDVYIEQRLVKCQQQPEVAEDPFLEGAKKLVAPVFVRCVLLRRLLRLNEVCVAVFFVGFCLMLANWVVWLPVVALLYVVPGAAIHGCKTVLHRPILALTTDGLPSQVAALFRMIVVWGISLWMEHQLTEGTLPASWFSFMANPHYDSWYAEKVTGQWRNSRLQDDWPFGWAPESWTAESINEATLVKFSYLNTTAYTVYLFCAVLWGCYQRFCAKRQQIYTSGPGPREQEQACEIMNAARELLQKEPAQFGEVDERIKPIVACQWPCKGSGLYQDVAMTVIDMALDINTVVKFIYRQDFYLGFVMGFVVVRSAVKQLTRVPPWRWREAVSASLHRGILRQDVLDFLKEEKRSAAFFCAFFTAYSASNSVETAFEMIVQIISMGWSIWMFTSHLVEEYDLDIRLVDDSAPEASSSNRGDTSVTTATKEGTEGPEAQMPSTQPPVEGLSPQCCEDDEEPSPKARVSL</sequence>
<evidence type="ECO:0000256" key="4">
    <source>
        <dbReference type="SAM" id="MobiDB-lite"/>
    </source>
</evidence>
<feature type="signal peptide" evidence="6">
    <location>
        <begin position="1"/>
        <end position="18"/>
    </location>
</feature>
<dbReference type="InterPro" id="IPR036770">
    <property type="entry name" value="Ankyrin_rpt-contain_sf"/>
</dbReference>
<comment type="caution">
    <text evidence="7">The sequence shown here is derived from an EMBL/GenBank/DDBJ whole genome shotgun (WGS) entry which is preliminary data.</text>
</comment>